<protein>
    <recommendedName>
        <fullName evidence="4">DUF4199 domain-containing protein</fullName>
    </recommendedName>
</protein>
<evidence type="ECO:0000313" key="2">
    <source>
        <dbReference type="EMBL" id="SHH93359.1"/>
    </source>
</evidence>
<dbReference type="OrthoDB" id="963633at2"/>
<evidence type="ECO:0000313" key="3">
    <source>
        <dbReference type="Proteomes" id="UP000184212"/>
    </source>
</evidence>
<feature type="transmembrane region" description="Helical" evidence="1">
    <location>
        <begin position="12"/>
        <end position="30"/>
    </location>
</feature>
<sequence length="177" mass="20345">MTSKLLRISARWGAVAGMLAFIMHVVMFYLGRHPLLVSPFLDFRILLFGVFVYFSLKEFRDYDQQGVLYFWQATLGGTIVVLLMTTITSALLFAFGSWEKAFVTGYIAEMTAYLKAFPKEDIERIGKDIYERNLKGLPTTNMWQLTVTYFTQGLIIGFFVNIIVSVILRRQPKNQSI</sequence>
<dbReference type="Proteomes" id="UP000184212">
    <property type="component" value="Unassembled WGS sequence"/>
</dbReference>
<evidence type="ECO:0008006" key="4">
    <source>
        <dbReference type="Google" id="ProtNLM"/>
    </source>
</evidence>
<gene>
    <name evidence="2" type="ORF">SAMN04488109_6208</name>
</gene>
<dbReference type="Pfam" id="PF13858">
    <property type="entry name" value="DUF4199"/>
    <property type="match status" value="1"/>
</dbReference>
<dbReference type="EMBL" id="FQWQ01000005">
    <property type="protein sequence ID" value="SHH93359.1"/>
    <property type="molecule type" value="Genomic_DNA"/>
</dbReference>
<name>A0A1M5X0G5_9BACT</name>
<evidence type="ECO:0000256" key="1">
    <source>
        <dbReference type="SAM" id="Phobius"/>
    </source>
</evidence>
<keyword evidence="1" id="KW-1133">Transmembrane helix</keyword>
<dbReference type="RefSeq" id="WP_084138489.1">
    <property type="nucleotide sequence ID" value="NZ_FQWQ01000005.1"/>
</dbReference>
<feature type="transmembrane region" description="Helical" evidence="1">
    <location>
        <begin position="68"/>
        <end position="95"/>
    </location>
</feature>
<keyword evidence="1" id="KW-0472">Membrane</keyword>
<accession>A0A1M5X0G5</accession>
<feature type="transmembrane region" description="Helical" evidence="1">
    <location>
        <begin position="36"/>
        <end position="56"/>
    </location>
</feature>
<dbReference type="STRING" id="947013.SAMN04488109_6208"/>
<keyword evidence="1" id="KW-0812">Transmembrane</keyword>
<reference evidence="2 3" key="1">
    <citation type="submission" date="2016-11" db="EMBL/GenBank/DDBJ databases">
        <authorList>
            <person name="Jaros S."/>
            <person name="Januszkiewicz K."/>
            <person name="Wedrychowicz H."/>
        </authorList>
    </citation>
    <scope>NUCLEOTIDE SEQUENCE [LARGE SCALE GENOMIC DNA]</scope>
    <source>
        <strain evidence="2 3">DSM 24574</strain>
    </source>
</reference>
<dbReference type="InterPro" id="IPR025250">
    <property type="entry name" value="DUF4199"/>
</dbReference>
<feature type="transmembrane region" description="Helical" evidence="1">
    <location>
        <begin position="149"/>
        <end position="168"/>
    </location>
</feature>
<keyword evidence="3" id="KW-1185">Reference proteome</keyword>
<dbReference type="AlphaFoldDB" id="A0A1M5X0G5"/>
<organism evidence="2 3">
    <name type="scientific">Chryseolinea serpens</name>
    <dbReference type="NCBI Taxonomy" id="947013"/>
    <lineage>
        <taxon>Bacteria</taxon>
        <taxon>Pseudomonadati</taxon>
        <taxon>Bacteroidota</taxon>
        <taxon>Cytophagia</taxon>
        <taxon>Cytophagales</taxon>
        <taxon>Fulvivirgaceae</taxon>
        <taxon>Chryseolinea</taxon>
    </lineage>
</organism>
<proteinExistence type="predicted"/>